<keyword evidence="4" id="KW-0862">Zinc</keyword>
<gene>
    <name evidence="7" type="ORF">WICANDRAFT_44965</name>
</gene>
<feature type="binding site" evidence="4">
    <location>
        <position position="333"/>
    </location>
    <ligand>
        <name>Zn(2+)</name>
        <dbReference type="ChEBI" id="CHEBI:29105"/>
        <label>2</label>
    </ligand>
</feature>
<keyword evidence="8" id="KW-1185">Reference proteome</keyword>
<comment type="cofactor">
    <cofactor evidence="4">
        <name>Mg(2+)</name>
        <dbReference type="ChEBI" id="CHEBI:18420"/>
    </cofactor>
    <text evidence="4">Binds 1 Mg(2+) ion.</text>
</comment>
<dbReference type="GO" id="GO:0019637">
    <property type="term" value="P:organophosphate metabolic process"/>
    <property type="evidence" value="ECO:0007669"/>
    <property type="project" value="UniProtKB-ARBA"/>
</dbReference>
<reference evidence="7 8" key="1">
    <citation type="journal article" date="2016" name="Proc. Natl. Acad. Sci. U.S.A.">
        <title>Comparative genomics of biotechnologically important yeasts.</title>
        <authorList>
            <person name="Riley R."/>
            <person name="Haridas S."/>
            <person name="Wolfe K.H."/>
            <person name="Lopes M.R."/>
            <person name="Hittinger C.T."/>
            <person name="Goeker M."/>
            <person name="Salamov A.A."/>
            <person name="Wisecaver J.H."/>
            <person name="Long T.M."/>
            <person name="Calvey C.H."/>
            <person name="Aerts A.L."/>
            <person name="Barry K.W."/>
            <person name="Choi C."/>
            <person name="Clum A."/>
            <person name="Coughlan A.Y."/>
            <person name="Deshpande S."/>
            <person name="Douglass A.P."/>
            <person name="Hanson S.J."/>
            <person name="Klenk H.-P."/>
            <person name="LaButti K.M."/>
            <person name="Lapidus A."/>
            <person name="Lindquist E.A."/>
            <person name="Lipzen A.M."/>
            <person name="Meier-Kolthoff J.P."/>
            <person name="Ohm R.A."/>
            <person name="Otillar R.P."/>
            <person name="Pangilinan J.L."/>
            <person name="Peng Y."/>
            <person name="Rokas A."/>
            <person name="Rosa C.A."/>
            <person name="Scheuner C."/>
            <person name="Sibirny A.A."/>
            <person name="Slot J.C."/>
            <person name="Stielow J.B."/>
            <person name="Sun H."/>
            <person name="Kurtzman C.P."/>
            <person name="Blackwell M."/>
            <person name="Grigoriev I.V."/>
            <person name="Jeffries T.W."/>
        </authorList>
    </citation>
    <scope>NUCLEOTIDE SEQUENCE [LARGE SCALE GENOMIC DNA]</scope>
    <source>
        <strain evidence="8">ATCC 58044 / CBS 1984 / NCYC 433 / NRRL Y-366-8</strain>
    </source>
</reference>
<dbReference type="SUPFAM" id="SSF53649">
    <property type="entry name" value="Alkaline phosphatase-like"/>
    <property type="match status" value="1"/>
</dbReference>
<dbReference type="Gene3D" id="3.40.720.10">
    <property type="entry name" value="Alkaline Phosphatase, subunit A"/>
    <property type="match status" value="1"/>
</dbReference>
<organism evidence="7 8">
    <name type="scientific">Wickerhamomyces anomalus (strain ATCC 58044 / CBS 1984 / NCYC 433 / NRRL Y-366-8)</name>
    <name type="common">Yeast</name>
    <name type="synonym">Hansenula anomala</name>
    <dbReference type="NCBI Taxonomy" id="683960"/>
    <lineage>
        <taxon>Eukaryota</taxon>
        <taxon>Fungi</taxon>
        <taxon>Dikarya</taxon>
        <taxon>Ascomycota</taxon>
        <taxon>Saccharomycotina</taxon>
        <taxon>Saccharomycetes</taxon>
        <taxon>Phaffomycetales</taxon>
        <taxon>Wickerhamomycetaceae</taxon>
        <taxon>Wickerhamomyces</taxon>
    </lineage>
</organism>
<dbReference type="InterPro" id="IPR001952">
    <property type="entry name" value="Alkaline_phosphatase"/>
</dbReference>
<dbReference type="GO" id="GO:0004035">
    <property type="term" value="F:alkaline phosphatase activity"/>
    <property type="evidence" value="ECO:0007669"/>
    <property type="project" value="UniProtKB-EC"/>
</dbReference>
<feature type="binding site" evidence="4">
    <location>
        <position position="135"/>
    </location>
    <ligand>
        <name>Mg(2+)</name>
        <dbReference type="ChEBI" id="CHEBI:18420"/>
    </ligand>
</feature>
<comment type="similarity">
    <text evidence="5">Belongs to the alkaline phosphatase family.</text>
</comment>
<proteinExistence type="inferred from homology"/>
<feature type="binding site" evidence="4">
    <location>
        <position position="284"/>
    </location>
    <ligand>
        <name>Mg(2+)</name>
        <dbReference type="ChEBI" id="CHEBI:18420"/>
    </ligand>
</feature>
<dbReference type="PANTHER" id="PTHR11596">
    <property type="entry name" value="ALKALINE PHOSPHATASE"/>
    <property type="match status" value="1"/>
</dbReference>
<dbReference type="GeneID" id="30199831"/>
<dbReference type="Gene3D" id="1.10.1200.140">
    <property type="entry name" value="Alkaline phosphatase, crown domain"/>
    <property type="match status" value="1"/>
</dbReference>
<evidence type="ECO:0000256" key="4">
    <source>
        <dbReference type="PIRSR" id="PIRSR601952-2"/>
    </source>
</evidence>
<feature type="chain" id="PRO_5009133652" description="alkaline phosphatase" evidence="6">
    <location>
        <begin position="19"/>
        <end position="488"/>
    </location>
</feature>
<protein>
    <recommendedName>
        <fullName evidence="1">alkaline phosphatase</fullName>
        <ecNumber evidence="1">3.1.3.1</ecNumber>
    </recommendedName>
</protein>
<dbReference type="InterPro" id="IPR042085">
    <property type="entry name" value="Ap_crown"/>
</dbReference>
<dbReference type="PANTHER" id="PTHR11596:SF5">
    <property type="entry name" value="ALKALINE PHOSPHATASE"/>
    <property type="match status" value="1"/>
</dbReference>
<feature type="binding site" evidence="4">
    <location>
        <position position="35"/>
    </location>
    <ligand>
        <name>Mg(2+)</name>
        <dbReference type="ChEBI" id="CHEBI:18420"/>
    </ligand>
</feature>
<dbReference type="RefSeq" id="XP_019038656.1">
    <property type="nucleotide sequence ID" value="XM_019182585.1"/>
</dbReference>
<dbReference type="GO" id="GO:0000329">
    <property type="term" value="C:fungal-type vacuole membrane"/>
    <property type="evidence" value="ECO:0007669"/>
    <property type="project" value="TreeGrafter"/>
</dbReference>
<dbReference type="Proteomes" id="UP000094112">
    <property type="component" value="Unassembled WGS sequence"/>
</dbReference>
<feature type="active site" description="Phosphoserine intermediate" evidence="3">
    <location>
        <position position="84"/>
    </location>
</feature>
<feature type="binding site" evidence="4">
    <location>
        <position position="332"/>
    </location>
    <ligand>
        <name>Zn(2+)</name>
        <dbReference type="ChEBI" id="CHEBI:29105"/>
        <label>2</label>
    </ligand>
</feature>
<keyword evidence="4" id="KW-0460">Magnesium</keyword>
<dbReference type="Pfam" id="PF00245">
    <property type="entry name" value="Alk_phosphatase"/>
    <property type="match status" value="1"/>
</dbReference>
<keyword evidence="6" id="KW-0732">Signal</keyword>
<comment type="cofactor">
    <cofactor evidence="4">
        <name>Zn(2+)</name>
        <dbReference type="ChEBI" id="CHEBI:29105"/>
    </cofactor>
    <text evidence="4">Binds 2 Zn(2+) ions.</text>
</comment>
<evidence type="ECO:0000256" key="5">
    <source>
        <dbReference type="RuleBase" id="RU003946"/>
    </source>
</evidence>
<evidence type="ECO:0000256" key="3">
    <source>
        <dbReference type="PIRSR" id="PIRSR601952-1"/>
    </source>
</evidence>
<feature type="binding site" evidence="4">
    <location>
        <position position="289"/>
    </location>
    <ligand>
        <name>Zn(2+)</name>
        <dbReference type="ChEBI" id="CHEBI:29105"/>
        <label>2</label>
    </ligand>
</feature>
<accession>A0A1E3P1T4</accession>
<feature type="binding site" evidence="4">
    <location>
        <position position="137"/>
    </location>
    <ligand>
        <name>Mg(2+)</name>
        <dbReference type="ChEBI" id="CHEBI:18420"/>
    </ligand>
</feature>
<feature type="binding site" evidence="4">
    <location>
        <position position="293"/>
    </location>
    <ligand>
        <name>Zn(2+)</name>
        <dbReference type="ChEBI" id="CHEBI:29105"/>
        <label>2</label>
    </ligand>
</feature>
<evidence type="ECO:0000256" key="6">
    <source>
        <dbReference type="SAM" id="SignalP"/>
    </source>
</evidence>
<feature type="signal peptide" evidence="6">
    <location>
        <begin position="1"/>
        <end position="18"/>
    </location>
</feature>
<dbReference type="GO" id="GO:0046872">
    <property type="term" value="F:metal ion binding"/>
    <property type="evidence" value="ECO:0007669"/>
    <property type="project" value="UniProtKB-KW"/>
</dbReference>
<evidence type="ECO:0000313" key="8">
    <source>
        <dbReference type="Proteomes" id="UP000094112"/>
    </source>
</evidence>
<dbReference type="AlphaFoldDB" id="A0A1E3P1T4"/>
<dbReference type="STRING" id="683960.A0A1E3P1T4"/>
<keyword evidence="2" id="KW-0597">Phosphoprotein</keyword>
<keyword evidence="4" id="KW-0479">Metal-binding</keyword>
<evidence type="ECO:0000256" key="2">
    <source>
        <dbReference type="ARBA" id="ARBA00022553"/>
    </source>
</evidence>
<evidence type="ECO:0000313" key="7">
    <source>
        <dbReference type="EMBL" id="ODQ59449.1"/>
    </source>
</evidence>
<evidence type="ECO:0000256" key="1">
    <source>
        <dbReference type="ARBA" id="ARBA00012647"/>
    </source>
</evidence>
<dbReference type="EC" id="3.1.3.1" evidence="1"/>
<dbReference type="CDD" id="cd16012">
    <property type="entry name" value="ALP"/>
    <property type="match status" value="1"/>
</dbReference>
<feature type="binding site" evidence="4">
    <location>
        <position position="35"/>
    </location>
    <ligand>
        <name>Zn(2+)</name>
        <dbReference type="ChEBI" id="CHEBI:29105"/>
        <label>2</label>
    </ligand>
</feature>
<sequence length="488" mass="53048">MRLSTAVLQLIFAAIIAALPIKYDTKKNIIFLVSDGLGPSGITAARQFKQTRDNLTDEQAVLDLEQYLIGTVRTKSSSQLITDSAAAGSAFAAGHKTYNGAISVDPNGKPVGTFYEGAKLKNYKTGIVSTTFVQDATICTPNTHVASRKFLDLVAEQQLGYGHPLGQTIDIVIGGGREYLHGVNQTQYGSKGKRKDGVDLIEKAVSDGWTYVGDRKSFDELNLGQGSEAPKLPLLGIFGANSLPYEIDRNASEVPSLRETSLLALNTLIKATEDFEEGFVLLLEGARIDHAAHANDPVAHARDTLEFDETWKAVIDRVSSLDTETIVVSTSDHETGAYGLGIDGIYDWYPEYLLNATISTEKAVQLFKAYKGDDKEAYLKNEILANKLVLTNVSDADIKSLVHSDDLQVDIAHIISKQANVGWTTVAHSAVDVPLFAYSNSKEAYNEVLANFGSSIENIEIPKFFASYLGVDLDEVTEKIQGIKTTIE</sequence>
<name>A0A1E3P1T4_WICAA</name>
<dbReference type="OrthoDB" id="7392499at2759"/>
<feature type="binding site" evidence="4">
    <location>
        <position position="428"/>
    </location>
    <ligand>
        <name>Zn(2+)</name>
        <dbReference type="ChEBI" id="CHEBI:29105"/>
        <label>2</label>
    </ligand>
</feature>
<dbReference type="EMBL" id="KV454211">
    <property type="protein sequence ID" value="ODQ59449.1"/>
    <property type="molecule type" value="Genomic_DNA"/>
</dbReference>
<dbReference type="PRINTS" id="PR00113">
    <property type="entry name" value="ALKPHPHTASE"/>
</dbReference>
<dbReference type="SMART" id="SM00098">
    <property type="entry name" value="alkPPc"/>
    <property type="match status" value="1"/>
</dbReference>
<dbReference type="InterPro" id="IPR017850">
    <property type="entry name" value="Alkaline_phosphatase_core_sf"/>
</dbReference>